<protein>
    <submittedName>
        <fullName evidence="4">Predicted protein</fullName>
    </submittedName>
</protein>
<keyword evidence="1" id="KW-0862">Zinc</keyword>
<feature type="domain" description="C2H2-type" evidence="3">
    <location>
        <begin position="366"/>
        <end position="396"/>
    </location>
</feature>
<dbReference type="InParanoid" id="B0DN45"/>
<dbReference type="PROSITE" id="PS50157">
    <property type="entry name" value="ZINC_FINGER_C2H2_2"/>
    <property type="match status" value="2"/>
</dbReference>
<evidence type="ECO:0000313" key="4">
    <source>
        <dbReference type="EMBL" id="EDR03993.1"/>
    </source>
</evidence>
<organism evidence="5">
    <name type="scientific">Laccaria bicolor (strain S238N-H82 / ATCC MYA-4686)</name>
    <name type="common">Bicoloured deceiver</name>
    <name type="synonym">Laccaria laccata var. bicolor</name>
    <dbReference type="NCBI Taxonomy" id="486041"/>
    <lineage>
        <taxon>Eukaryota</taxon>
        <taxon>Fungi</taxon>
        <taxon>Dikarya</taxon>
        <taxon>Basidiomycota</taxon>
        <taxon>Agaricomycotina</taxon>
        <taxon>Agaricomycetes</taxon>
        <taxon>Agaricomycetidae</taxon>
        <taxon>Agaricales</taxon>
        <taxon>Agaricineae</taxon>
        <taxon>Hydnangiaceae</taxon>
        <taxon>Laccaria</taxon>
    </lineage>
</organism>
<gene>
    <name evidence="4" type="ORF">LACBIDRAFT_295113</name>
</gene>
<proteinExistence type="predicted"/>
<feature type="region of interest" description="Disordered" evidence="2">
    <location>
        <begin position="275"/>
        <end position="329"/>
    </location>
</feature>
<dbReference type="Proteomes" id="UP000001194">
    <property type="component" value="Unassembled WGS sequence"/>
</dbReference>
<dbReference type="KEGG" id="lbc:LACBIDRAFT_295113"/>
<evidence type="ECO:0000256" key="2">
    <source>
        <dbReference type="SAM" id="MobiDB-lite"/>
    </source>
</evidence>
<dbReference type="Gene3D" id="3.30.160.60">
    <property type="entry name" value="Classic Zinc Finger"/>
    <property type="match status" value="1"/>
</dbReference>
<keyword evidence="1" id="KW-0863">Zinc-finger</keyword>
<dbReference type="SMART" id="SM00355">
    <property type="entry name" value="ZnF_C2H2"/>
    <property type="match status" value="2"/>
</dbReference>
<dbReference type="EMBL" id="DS547120">
    <property type="protein sequence ID" value="EDR03993.1"/>
    <property type="molecule type" value="Genomic_DNA"/>
</dbReference>
<sequence length="421" mass="45952">MPSQSTFNFSYPLAAAKTQPFAGEDLMNNFFSAPSPFPFASCALEHLNTSKKQYSGFHSKESDGLALFPMGDGAATSEVFNNGTALDGIFSLGDWIVLEDEPAPSLPPSFFVEPFTSTSEAVEPPVKVASPEKAALSSGCVLNLIQLPSKEGAHPIPSSSTTGAGLVKETPDFYFDRVESSIGLPCFVNDKFGRARISLGVTAPHLARLYSRSAIKQADSVPHEHVRLSDVNSYADVGDIHNAVDLSLTVEESYEVQSVYAPLPHTVPVSPFPVPARASSSSDLAKPVNPPKALALPAKRNPRKRSQVDEDDEDFVGGPALKKRKADSTTRASRAGIHCHLCGKWCDNANNMRRHMRKDGHGSTKLPCLVKTCSGRFTREDSLKRHLENKHQWEFPNPVWDAWMVKQKEDLAEQAKSILTY</sequence>
<dbReference type="GO" id="GO:0008270">
    <property type="term" value="F:zinc ion binding"/>
    <property type="evidence" value="ECO:0007669"/>
    <property type="project" value="UniProtKB-KW"/>
</dbReference>
<dbReference type="AlphaFoldDB" id="B0DN45"/>
<dbReference type="HOGENOM" id="CLU_744081_0_0_1"/>
<keyword evidence="1" id="KW-0479">Metal-binding</keyword>
<evidence type="ECO:0000313" key="5">
    <source>
        <dbReference type="Proteomes" id="UP000001194"/>
    </source>
</evidence>
<dbReference type="InterPro" id="IPR013087">
    <property type="entry name" value="Znf_C2H2_type"/>
</dbReference>
<reference evidence="4 5" key="1">
    <citation type="journal article" date="2008" name="Nature">
        <title>The genome of Laccaria bicolor provides insights into mycorrhizal symbiosis.</title>
        <authorList>
            <person name="Martin F."/>
            <person name="Aerts A."/>
            <person name="Ahren D."/>
            <person name="Brun A."/>
            <person name="Danchin E.G.J."/>
            <person name="Duchaussoy F."/>
            <person name="Gibon J."/>
            <person name="Kohler A."/>
            <person name="Lindquist E."/>
            <person name="Pereda V."/>
            <person name="Salamov A."/>
            <person name="Shapiro H.J."/>
            <person name="Wuyts J."/>
            <person name="Blaudez D."/>
            <person name="Buee M."/>
            <person name="Brokstein P."/>
            <person name="Canbaeck B."/>
            <person name="Cohen D."/>
            <person name="Courty P.E."/>
            <person name="Coutinho P.M."/>
            <person name="Delaruelle C."/>
            <person name="Detter J.C."/>
            <person name="Deveau A."/>
            <person name="DiFazio S."/>
            <person name="Duplessis S."/>
            <person name="Fraissinet-Tachet L."/>
            <person name="Lucic E."/>
            <person name="Frey-Klett P."/>
            <person name="Fourrey C."/>
            <person name="Feussner I."/>
            <person name="Gay G."/>
            <person name="Grimwood J."/>
            <person name="Hoegger P.J."/>
            <person name="Jain P."/>
            <person name="Kilaru S."/>
            <person name="Labbe J."/>
            <person name="Lin Y.C."/>
            <person name="Legue V."/>
            <person name="Le Tacon F."/>
            <person name="Marmeisse R."/>
            <person name="Melayah D."/>
            <person name="Montanini B."/>
            <person name="Muratet M."/>
            <person name="Nehls U."/>
            <person name="Niculita-Hirzel H."/>
            <person name="Oudot-Le Secq M.P."/>
            <person name="Peter M."/>
            <person name="Quesneville H."/>
            <person name="Rajashekar B."/>
            <person name="Reich M."/>
            <person name="Rouhier N."/>
            <person name="Schmutz J."/>
            <person name="Yin T."/>
            <person name="Chalot M."/>
            <person name="Henrissat B."/>
            <person name="Kuees U."/>
            <person name="Lucas S."/>
            <person name="Van de Peer Y."/>
            <person name="Podila G.K."/>
            <person name="Polle A."/>
            <person name="Pukkila P.J."/>
            <person name="Richardson P.M."/>
            <person name="Rouze P."/>
            <person name="Sanders I.R."/>
            <person name="Stajich J.E."/>
            <person name="Tunlid A."/>
            <person name="Tuskan G."/>
            <person name="Grigoriev I.V."/>
        </authorList>
    </citation>
    <scope>NUCLEOTIDE SEQUENCE [LARGE SCALE GENOMIC DNA]</scope>
    <source>
        <strain evidence="5">S238N-H82 / ATCC MYA-4686</strain>
    </source>
</reference>
<evidence type="ECO:0000256" key="1">
    <source>
        <dbReference type="PROSITE-ProRule" id="PRU00042"/>
    </source>
</evidence>
<evidence type="ECO:0000259" key="3">
    <source>
        <dbReference type="PROSITE" id="PS50157"/>
    </source>
</evidence>
<dbReference type="GeneID" id="6080986"/>
<accession>B0DN45</accession>
<feature type="domain" description="C2H2-type" evidence="3">
    <location>
        <begin position="337"/>
        <end position="366"/>
    </location>
</feature>
<keyword evidence="5" id="KW-1185">Reference proteome</keyword>
<dbReference type="OrthoDB" id="3176823at2759"/>
<dbReference type="RefSeq" id="XP_001885248.1">
    <property type="nucleotide sequence ID" value="XM_001885213.1"/>
</dbReference>
<dbReference type="PROSITE" id="PS00028">
    <property type="entry name" value="ZINC_FINGER_C2H2_1"/>
    <property type="match status" value="2"/>
</dbReference>
<name>B0DN45_LACBS</name>